<dbReference type="Gene3D" id="3.30.930.10">
    <property type="entry name" value="Bira Bifunctional Protein, Domain 2"/>
    <property type="match status" value="1"/>
</dbReference>
<evidence type="ECO:0000259" key="2">
    <source>
        <dbReference type="PROSITE" id="PS51733"/>
    </source>
</evidence>
<dbReference type="EMBL" id="ACZL01000003">
    <property type="protein sequence ID" value="EHI56644.1"/>
    <property type="molecule type" value="Genomic_DNA"/>
</dbReference>
<dbReference type="OrthoDB" id="9788148at2"/>
<evidence type="ECO:0000256" key="1">
    <source>
        <dbReference type="ARBA" id="ARBA00005085"/>
    </source>
</evidence>
<dbReference type="PATRIC" id="fig|679200.3.peg.100"/>
<sequence>MIVFINDSYDPYYNQAFEEYIFNVFNNDDLVIIWRNSPVVVVGCYQNICREVNIHALRKAGIPVIRRMSGGGTVYHDSGNVNYTMVCARDRFEGGFVNYEYFLERVVRALNNLGIPACHDRLCDIAIEGRKISGSAQKVSGGRVLHHGTLLFSSELALLDEITTKNKSNNFATSASESAICRVTNINEYFTPDGMTARKNTYDEDIFKYAVCKDNEIYNINTAMETQSTCKEHVKPDIEAFCEAFLLQLVREKTRYIRLESEHTEKIKLLADEKYKSWEWTWGKTPAFEFKREGVFKNVPIEISYSAKKGIVSDFKITSSFIDRCKASSIFDGARFDPDVFEKNISLVLENVNDKAKSVDEVNADKETLMQLIM</sequence>
<dbReference type="Pfam" id="PF21948">
    <property type="entry name" value="LplA-B_cat"/>
    <property type="match status" value="1"/>
</dbReference>
<dbReference type="Proteomes" id="UP000003011">
    <property type="component" value="Unassembled WGS sequence"/>
</dbReference>
<dbReference type="GO" id="GO:0005737">
    <property type="term" value="C:cytoplasm"/>
    <property type="evidence" value="ECO:0007669"/>
    <property type="project" value="TreeGrafter"/>
</dbReference>
<dbReference type="HOGENOM" id="CLU_022986_0_2_9"/>
<dbReference type="InterPro" id="IPR004143">
    <property type="entry name" value="BPL_LPL_catalytic"/>
</dbReference>
<name>G5GEV3_9FIRM</name>
<dbReference type="CDD" id="cd16443">
    <property type="entry name" value="LplA"/>
    <property type="match status" value="1"/>
</dbReference>
<dbReference type="SUPFAM" id="SSF55681">
    <property type="entry name" value="Class II aaRS and biotin synthetases"/>
    <property type="match status" value="1"/>
</dbReference>
<keyword evidence="4" id="KW-1185">Reference proteome</keyword>
<reference evidence="3 4" key="1">
    <citation type="submission" date="2011-08" db="EMBL/GenBank/DDBJ databases">
        <title>The Genome Sequence of Johnsonella ignava ATCC 51276.</title>
        <authorList>
            <consortium name="The Broad Institute Genome Sequencing Platform"/>
            <person name="Earl A."/>
            <person name="Ward D."/>
            <person name="Feldgarden M."/>
            <person name="Gevers D."/>
            <person name="Izard J."/>
            <person name="Blanton J.M."/>
            <person name="Baranova O.V."/>
            <person name="Dewhirst F.E."/>
            <person name="Young S.K."/>
            <person name="Zeng Q."/>
            <person name="Gargeya S."/>
            <person name="Fitzgerald M."/>
            <person name="Haas B."/>
            <person name="Abouelleil A."/>
            <person name="Alvarado L."/>
            <person name="Arachchi H.M."/>
            <person name="Berlin A."/>
            <person name="Brown A."/>
            <person name="Chapman S.B."/>
            <person name="Chen Z."/>
            <person name="Dunbar C."/>
            <person name="Freedman E."/>
            <person name="Gearin G."/>
            <person name="Gellesch M."/>
            <person name="Goldberg J."/>
            <person name="Griggs A."/>
            <person name="Gujja S."/>
            <person name="Heiman D."/>
            <person name="Howarth C."/>
            <person name="Larson L."/>
            <person name="Lui A."/>
            <person name="MacDonald P.J.P."/>
            <person name="Montmayeur A."/>
            <person name="Murphy C."/>
            <person name="Neiman D."/>
            <person name="Pearson M."/>
            <person name="Priest M."/>
            <person name="Roberts A."/>
            <person name="Saif S."/>
            <person name="Shea T."/>
            <person name="Shenoy N."/>
            <person name="Sisk P."/>
            <person name="Stolte C."/>
            <person name="Sykes S."/>
            <person name="Wortman J."/>
            <person name="Nusbaum C."/>
            <person name="Birren B."/>
        </authorList>
    </citation>
    <scope>NUCLEOTIDE SEQUENCE [LARGE SCALE GENOMIC DNA]</scope>
    <source>
        <strain evidence="3 4">ATCC 51276</strain>
    </source>
</reference>
<dbReference type="RefSeq" id="WP_005539015.1">
    <property type="nucleotide sequence ID" value="NZ_JH378829.1"/>
</dbReference>
<dbReference type="InterPro" id="IPR004562">
    <property type="entry name" value="LipoylTrfase_LipoateP_Ligase"/>
</dbReference>
<evidence type="ECO:0000313" key="4">
    <source>
        <dbReference type="Proteomes" id="UP000003011"/>
    </source>
</evidence>
<accession>G5GEV3</accession>
<feature type="domain" description="BPL/LPL catalytic" evidence="2">
    <location>
        <begin position="25"/>
        <end position="194"/>
    </location>
</feature>
<dbReference type="GO" id="GO:0009249">
    <property type="term" value="P:protein lipoylation"/>
    <property type="evidence" value="ECO:0007669"/>
    <property type="project" value="InterPro"/>
</dbReference>
<dbReference type="PANTHER" id="PTHR12561">
    <property type="entry name" value="LIPOATE-PROTEIN LIGASE"/>
    <property type="match status" value="1"/>
</dbReference>
<dbReference type="GO" id="GO:0017118">
    <property type="term" value="F:lipoyltransferase activity"/>
    <property type="evidence" value="ECO:0007669"/>
    <property type="project" value="TreeGrafter"/>
</dbReference>
<dbReference type="Gene3D" id="3.30.390.50">
    <property type="entry name" value="CO dehydrogenase flavoprotein, C-terminal domain"/>
    <property type="match status" value="1"/>
</dbReference>
<comment type="caution">
    <text evidence="3">The sequence shown here is derived from an EMBL/GenBank/DDBJ whole genome shotgun (WGS) entry which is preliminary data.</text>
</comment>
<comment type="pathway">
    <text evidence="1">Protein modification; protein lipoylation via exogenous pathway; protein N(6)-(lipoyl)lysine from lipoate: step 2/2.</text>
</comment>
<proteinExistence type="predicted"/>
<dbReference type="AlphaFoldDB" id="G5GEV3"/>
<dbReference type="InterPro" id="IPR045864">
    <property type="entry name" value="aa-tRNA-synth_II/BPL/LPL"/>
</dbReference>
<organism evidence="3 4">
    <name type="scientific">Johnsonella ignava ATCC 51276</name>
    <dbReference type="NCBI Taxonomy" id="679200"/>
    <lineage>
        <taxon>Bacteria</taxon>
        <taxon>Bacillati</taxon>
        <taxon>Bacillota</taxon>
        <taxon>Clostridia</taxon>
        <taxon>Lachnospirales</taxon>
        <taxon>Lachnospiraceae</taxon>
        <taxon>Johnsonella</taxon>
    </lineage>
</organism>
<gene>
    <name evidence="3" type="ORF">HMPREF9333_00091</name>
</gene>
<dbReference type="GO" id="GO:0140096">
    <property type="term" value="F:catalytic activity, acting on a protein"/>
    <property type="evidence" value="ECO:0007669"/>
    <property type="project" value="UniProtKB-ARBA"/>
</dbReference>
<dbReference type="PROSITE" id="PS51733">
    <property type="entry name" value="BPL_LPL_CATALYTIC"/>
    <property type="match status" value="1"/>
</dbReference>
<dbReference type="STRING" id="679200.HMPREF9333_00091"/>
<protein>
    <recommendedName>
        <fullName evidence="2">BPL/LPL catalytic domain-containing protein</fullName>
    </recommendedName>
</protein>
<dbReference type="PANTHER" id="PTHR12561:SF3">
    <property type="entry name" value="LIPOYLTRANSFERASE 1, MITOCHONDRIAL"/>
    <property type="match status" value="1"/>
</dbReference>
<evidence type="ECO:0000313" key="3">
    <source>
        <dbReference type="EMBL" id="EHI56644.1"/>
    </source>
</evidence>
<dbReference type="UniPathway" id="UPA00537">
    <property type="reaction ID" value="UER00595"/>
</dbReference>
<dbReference type="eggNOG" id="COG0095">
    <property type="taxonomic scope" value="Bacteria"/>
</dbReference>